<gene>
    <name evidence="2" type="primary">ABCB5</name>
    <name evidence="2" type="ORF">SDJN03_14562</name>
</gene>
<organism evidence="2 3">
    <name type="scientific">Cucurbita argyrosperma subsp. sororia</name>
    <dbReference type="NCBI Taxonomy" id="37648"/>
    <lineage>
        <taxon>Eukaryota</taxon>
        <taxon>Viridiplantae</taxon>
        <taxon>Streptophyta</taxon>
        <taxon>Embryophyta</taxon>
        <taxon>Tracheophyta</taxon>
        <taxon>Spermatophyta</taxon>
        <taxon>Magnoliopsida</taxon>
        <taxon>eudicotyledons</taxon>
        <taxon>Gunneridae</taxon>
        <taxon>Pentapetalae</taxon>
        <taxon>rosids</taxon>
        <taxon>fabids</taxon>
        <taxon>Cucurbitales</taxon>
        <taxon>Cucurbitaceae</taxon>
        <taxon>Cucurbiteae</taxon>
        <taxon>Cucurbita</taxon>
    </lineage>
</organism>
<dbReference type="EMBL" id="JAGKQH010000009">
    <property type="protein sequence ID" value="KAG6592216.1"/>
    <property type="molecule type" value="Genomic_DNA"/>
</dbReference>
<dbReference type="PANTHER" id="PTHR24222:SF48">
    <property type="entry name" value="ABC TRANSPORTER B FAMILY MEMBER 15"/>
    <property type="match status" value="1"/>
</dbReference>
<name>A0AAV6N4R2_9ROSI</name>
<feature type="region of interest" description="Disordered" evidence="1">
    <location>
        <begin position="113"/>
        <end position="164"/>
    </location>
</feature>
<evidence type="ECO:0000313" key="2">
    <source>
        <dbReference type="EMBL" id="KAG6592216.1"/>
    </source>
</evidence>
<evidence type="ECO:0000256" key="1">
    <source>
        <dbReference type="SAM" id="MobiDB-lite"/>
    </source>
</evidence>
<comment type="caution">
    <text evidence="2">The sequence shown here is derived from an EMBL/GenBank/DDBJ whole genome shotgun (WGS) entry which is preliminary data.</text>
</comment>
<keyword evidence="3" id="KW-1185">Reference proteome</keyword>
<feature type="non-terminal residue" evidence="2">
    <location>
        <position position="1"/>
    </location>
</feature>
<dbReference type="GO" id="GO:0005886">
    <property type="term" value="C:plasma membrane"/>
    <property type="evidence" value="ECO:0007669"/>
    <property type="project" value="TreeGrafter"/>
</dbReference>
<sequence length="164" mass="18218">MRQQARSTAYQRNLVQEALEKMMVNRTCIIVAHRLSTIQKANTIAVIKNGKVVEQGSPMSCFNGAPDKILNRTAVANPAGKPPPHSGKPPSNPLHGFSMIVVSERLLAARPSVESGTVTLPSGRRGCRRRPLRRVLSHKNRAERSRKFKMKLKQHRQQPPGSVM</sequence>
<evidence type="ECO:0000313" key="3">
    <source>
        <dbReference type="Proteomes" id="UP000685013"/>
    </source>
</evidence>
<feature type="compositionally biased region" description="Basic residues" evidence="1">
    <location>
        <begin position="125"/>
        <end position="139"/>
    </location>
</feature>
<proteinExistence type="predicted"/>
<accession>A0AAV6N4R2</accession>
<reference evidence="2 3" key="1">
    <citation type="journal article" date="2021" name="Hortic Res">
        <title>The domestication of Cucurbita argyrosperma as revealed by the genome of its wild relative.</title>
        <authorList>
            <person name="Barrera-Redondo J."/>
            <person name="Sanchez-de la Vega G."/>
            <person name="Aguirre-Liguori J.A."/>
            <person name="Castellanos-Morales G."/>
            <person name="Gutierrez-Guerrero Y.T."/>
            <person name="Aguirre-Dugua X."/>
            <person name="Aguirre-Planter E."/>
            <person name="Tenaillon M.I."/>
            <person name="Lira-Saade R."/>
            <person name="Eguiarte L.E."/>
        </authorList>
    </citation>
    <scope>NUCLEOTIDE SEQUENCE [LARGE SCALE GENOMIC DNA]</scope>
    <source>
        <strain evidence="2">JBR-2021</strain>
    </source>
</reference>
<dbReference type="InterPro" id="IPR039421">
    <property type="entry name" value="Type_1_exporter"/>
</dbReference>
<feature type="compositionally biased region" description="Pro residues" evidence="1">
    <location>
        <begin position="80"/>
        <end position="92"/>
    </location>
</feature>
<protein>
    <submittedName>
        <fullName evidence="2">ABC transporter B family member 5</fullName>
    </submittedName>
</protein>
<dbReference type="GO" id="GO:0042626">
    <property type="term" value="F:ATPase-coupled transmembrane transporter activity"/>
    <property type="evidence" value="ECO:0007669"/>
    <property type="project" value="TreeGrafter"/>
</dbReference>
<dbReference type="PANTHER" id="PTHR24222">
    <property type="entry name" value="ABC TRANSPORTER B FAMILY"/>
    <property type="match status" value="1"/>
</dbReference>
<feature type="region of interest" description="Disordered" evidence="1">
    <location>
        <begin position="75"/>
        <end position="95"/>
    </location>
</feature>
<feature type="compositionally biased region" description="Basic residues" evidence="1">
    <location>
        <begin position="146"/>
        <end position="156"/>
    </location>
</feature>
<dbReference type="Proteomes" id="UP000685013">
    <property type="component" value="Chromosome 9"/>
</dbReference>
<dbReference type="AlphaFoldDB" id="A0AAV6N4R2"/>